<feature type="region of interest" description="Disordered" evidence="1">
    <location>
        <begin position="1"/>
        <end position="26"/>
    </location>
</feature>
<dbReference type="OrthoDB" id="591557at2759"/>
<sequence>MELDDETIQKLKPDGKGSQSMENPNPLEVSTIKKSQELKEFAFKKRKVIAIRDWPPGCGPATSITMVHISNELIVFEILTRVPARTIGHSKCVSKKWKALFLTPQFVKIHCSRSLSASNQRVVLVDDLTCSTHPINFQSGGHEPGTILYFPFNNVTIYSHLDGLLCVRLNHTSELALWNPVTGSYKLLSTHDRHGFFEHNADAVGLYIDASDNYKVLHIKRRLGVFDVNLYSRRFESWRNIPFLTRSEYLSPSFSLSSGTFCGDTLYFTVCDCWIGGENVLFCFDVNSEIFKEITFPPLASARMTFGDLVSIKNELYMFVSTGIESMWVELWMLEDDH</sequence>
<dbReference type="InterPro" id="IPR017451">
    <property type="entry name" value="F-box-assoc_interact_dom"/>
</dbReference>
<dbReference type="EMBL" id="SZYD01000013">
    <property type="protein sequence ID" value="KAD4385911.1"/>
    <property type="molecule type" value="Genomic_DNA"/>
</dbReference>
<dbReference type="Pfam" id="PF00646">
    <property type="entry name" value="F-box"/>
    <property type="match status" value="1"/>
</dbReference>
<reference evidence="4 5" key="1">
    <citation type="submission" date="2019-05" db="EMBL/GenBank/DDBJ databases">
        <title>Mikania micrantha, genome provides insights into the molecular mechanism of rapid growth.</title>
        <authorList>
            <person name="Liu B."/>
        </authorList>
    </citation>
    <scope>NUCLEOTIDE SEQUENCE [LARGE SCALE GENOMIC DNA]</scope>
    <source>
        <strain evidence="4">NLD-2019</strain>
        <tissue evidence="4">Leaf</tissue>
    </source>
</reference>
<name>A0A5N6N9B4_9ASTR</name>
<feature type="domain" description="F-box" evidence="2">
    <location>
        <begin position="74"/>
        <end position="106"/>
    </location>
</feature>
<evidence type="ECO:0000259" key="3">
    <source>
        <dbReference type="Pfam" id="PF07734"/>
    </source>
</evidence>
<evidence type="ECO:0000313" key="5">
    <source>
        <dbReference type="Proteomes" id="UP000326396"/>
    </source>
</evidence>
<evidence type="ECO:0000259" key="2">
    <source>
        <dbReference type="Pfam" id="PF00646"/>
    </source>
</evidence>
<dbReference type="InterPro" id="IPR006527">
    <property type="entry name" value="F-box-assoc_dom_typ1"/>
</dbReference>
<gene>
    <name evidence="4" type="ORF">E3N88_26080</name>
</gene>
<dbReference type="Proteomes" id="UP000326396">
    <property type="component" value="Linkage Group LG3"/>
</dbReference>
<dbReference type="PANTHER" id="PTHR31672">
    <property type="entry name" value="BNACNNG10540D PROTEIN"/>
    <property type="match status" value="1"/>
</dbReference>
<keyword evidence="5" id="KW-1185">Reference proteome</keyword>
<evidence type="ECO:0000256" key="1">
    <source>
        <dbReference type="SAM" id="MobiDB-lite"/>
    </source>
</evidence>
<evidence type="ECO:0000313" key="4">
    <source>
        <dbReference type="EMBL" id="KAD4385911.1"/>
    </source>
</evidence>
<dbReference type="InterPro" id="IPR036047">
    <property type="entry name" value="F-box-like_dom_sf"/>
</dbReference>
<proteinExistence type="predicted"/>
<accession>A0A5N6N9B4</accession>
<dbReference type="NCBIfam" id="TIGR01640">
    <property type="entry name" value="F_box_assoc_1"/>
    <property type="match status" value="1"/>
</dbReference>
<dbReference type="PANTHER" id="PTHR31672:SF13">
    <property type="entry name" value="F-BOX PROTEIN CPR30-LIKE"/>
    <property type="match status" value="1"/>
</dbReference>
<dbReference type="SUPFAM" id="SSF81383">
    <property type="entry name" value="F-box domain"/>
    <property type="match status" value="1"/>
</dbReference>
<comment type="caution">
    <text evidence="4">The sequence shown here is derived from an EMBL/GenBank/DDBJ whole genome shotgun (WGS) entry which is preliminary data.</text>
</comment>
<feature type="domain" description="F-box associated beta-propeller type 1" evidence="3">
    <location>
        <begin position="155"/>
        <end position="333"/>
    </location>
</feature>
<dbReference type="AlphaFoldDB" id="A0A5N6N9B4"/>
<organism evidence="4 5">
    <name type="scientific">Mikania micrantha</name>
    <name type="common">bitter vine</name>
    <dbReference type="NCBI Taxonomy" id="192012"/>
    <lineage>
        <taxon>Eukaryota</taxon>
        <taxon>Viridiplantae</taxon>
        <taxon>Streptophyta</taxon>
        <taxon>Embryophyta</taxon>
        <taxon>Tracheophyta</taxon>
        <taxon>Spermatophyta</taxon>
        <taxon>Magnoliopsida</taxon>
        <taxon>eudicotyledons</taxon>
        <taxon>Gunneridae</taxon>
        <taxon>Pentapetalae</taxon>
        <taxon>asterids</taxon>
        <taxon>campanulids</taxon>
        <taxon>Asterales</taxon>
        <taxon>Asteraceae</taxon>
        <taxon>Asteroideae</taxon>
        <taxon>Heliantheae alliance</taxon>
        <taxon>Eupatorieae</taxon>
        <taxon>Mikania</taxon>
    </lineage>
</organism>
<protein>
    <submittedName>
        <fullName evidence="4">Uncharacterized protein</fullName>
    </submittedName>
</protein>
<dbReference type="Pfam" id="PF07734">
    <property type="entry name" value="FBA_1"/>
    <property type="match status" value="1"/>
</dbReference>
<dbReference type="InterPro" id="IPR050796">
    <property type="entry name" value="SCF_F-box_component"/>
</dbReference>
<dbReference type="InterPro" id="IPR001810">
    <property type="entry name" value="F-box_dom"/>
</dbReference>